<reference evidence="2 3" key="1">
    <citation type="submission" date="2024-01" db="EMBL/GenBank/DDBJ databases">
        <title>The complete chloroplast genome sequence of Lithospermum erythrorhizon: insights into the phylogenetic relationship among Boraginaceae species and the maternal lineages of purple gromwells.</title>
        <authorList>
            <person name="Okada T."/>
            <person name="Watanabe K."/>
        </authorList>
    </citation>
    <scope>NUCLEOTIDE SEQUENCE [LARGE SCALE GENOMIC DNA]</scope>
</reference>
<proteinExistence type="predicted"/>
<keyword evidence="3" id="KW-1185">Reference proteome</keyword>
<gene>
    <name evidence="2" type="ORF">LIER_25915</name>
</gene>
<protein>
    <recommendedName>
        <fullName evidence="1">Putative plant transposon protein domain-containing protein</fullName>
    </recommendedName>
</protein>
<evidence type="ECO:0000313" key="3">
    <source>
        <dbReference type="Proteomes" id="UP001454036"/>
    </source>
</evidence>
<dbReference type="EMBL" id="BAABME010007913">
    <property type="protein sequence ID" value="GAA0172005.1"/>
    <property type="molecule type" value="Genomic_DNA"/>
</dbReference>
<evidence type="ECO:0000259" key="1">
    <source>
        <dbReference type="Pfam" id="PF20167"/>
    </source>
</evidence>
<comment type="caution">
    <text evidence="2">The sequence shown here is derived from an EMBL/GenBank/DDBJ whole genome shotgun (WGS) entry which is preliminary data.</text>
</comment>
<feature type="domain" description="Putative plant transposon protein" evidence="1">
    <location>
        <begin position="21"/>
        <end position="144"/>
    </location>
</feature>
<dbReference type="AlphaFoldDB" id="A0AAV3R820"/>
<name>A0AAV3R820_LITER</name>
<organism evidence="2 3">
    <name type="scientific">Lithospermum erythrorhizon</name>
    <name type="common">Purple gromwell</name>
    <name type="synonym">Lithospermum officinale var. erythrorhizon</name>
    <dbReference type="NCBI Taxonomy" id="34254"/>
    <lineage>
        <taxon>Eukaryota</taxon>
        <taxon>Viridiplantae</taxon>
        <taxon>Streptophyta</taxon>
        <taxon>Embryophyta</taxon>
        <taxon>Tracheophyta</taxon>
        <taxon>Spermatophyta</taxon>
        <taxon>Magnoliopsida</taxon>
        <taxon>eudicotyledons</taxon>
        <taxon>Gunneridae</taxon>
        <taxon>Pentapetalae</taxon>
        <taxon>asterids</taxon>
        <taxon>lamiids</taxon>
        <taxon>Boraginales</taxon>
        <taxon>Boraginaceae</taxon>
        <taxon>Boraginoideae</taxon>
        <taxon>Lithospermeae</taxon>
        <taxon>Lithospermum</taxon>
    </lineage>
</organism>
<dbReference type="Pfam" id="PF20167">
    <property type="entry name" value="Transposase_32"/>
    <property type="match status" value="1"/>
</dbReference>
<dbReference type="Proteomes" id="UP001454036">
    <property type="component" value="Unassembled WGS sequence"/>
</dbReference>
<sequence>MLSEVTKKNANILSILEGAGVMPTVETIGPYYPKLAKEFICNMAEDIDDPVSPNFQKVTFCNFTFDFSPSIINRYFGRENGEETGYNLQLSEIVKVLTGGVVDTWSDKGQIASSKMSVKYVILHKIGVANWVPSTHTASVFETLARAVDTGGAFGSGNVETSRILRYEIMHLDGVI</sequence>
<accession>A0AAV3R820</accession>
<evidence type="ECO:0000313" key="2">
    <source>
        <dbReference type="EMBL" id="GAA0172005.1"/>
    </source>
</evidence>
<dbReference type="InterPro" id="IPR046796">
    <property type="entry name" value="Transposase_32_dom"/>
</dbReference>